<dbReference type="EMBL" id="VJMJ01000036">
    <property type="protein sequence ID" value="KAF0741594.1"/>
    <property type="molecule type" value="Genomic_DNA"/>
</dbReference>
<dbReference type="AlphaFoldDB" id="A0A6G0XMH6"/>
<feature type="transmembrane region" description="Helical" evidence="2">
    <location>
        <begin position="43"/>
        <end position="65"/>
    </location>
</feature>
<evidence type="ECO:0000313" key="3">
    <source>
        <dbReference type="EMBL" id="KAF0741594.1"/>
    </source>
</evidence>
<name>A0A6G0XMH6_9STRA</name>
<evidence type="ECO:0000313" key="4">
    <source>
        <dbReference type="Proteomes" id="UP000481153"/>
    </source>
</evidence>
<proteinExistence type="predicted"/>
<organism evidence="3 4">
    <name type="scientific">Aphanomyces euteiches</name>
    <dbReference type="NCBI Taxonomy" id="100861"/>
    <lineage>
        <taxon>Eukaryota</taxon>
        <taxon>Sar</taxon>
        <taxon>Stramenopiles</taxon>
        <taxon>Oomycota</taxon>
        <taxon>Saprolegniomycetes</taxon>
        <taxon>Saprolegniales</taxon>
        <taxon>Verrucalvaceae</taxon>
        <taxon>Aphanomyces</taxon>
    </lineage>
</organism>
<gene>
    <name evidence="3" type="ORF">Ae201684_003274</name>
</gene>
<keyword evidence="2" id="KW-1133">Transmembrane helix</keyword>
<dbReference type="VEuPathDB" id="FungiDB:AeMF1_012626"/>
<protein>
    <submittedName>
        <fullName evidence="3">Uncharacterized protein</fullName>
    </submittedName>
</protein>
<accession>A0A6G0XMH6</accession>
<keyword evidence="4" id="KW-1185">Reference proteome</keyword>
<feature type="compositionally biased region" description="Polar residues" evidence="1">
    <location>
        <begin position="1"/>
        <end position="19"/>
    </location>
</feature>
<sequence length="200" mass="21579">MSVGPSSTAVTQAHSTDNHGSVGRGESSSLVETTSILQTLTRVLANVLAGSLVLLPVITLAVLIFQGMFKRLIMSENAQTTDFYWAEYSQSCVLRSSGWVDKTCEAKVSSIAPAPAFASIGRVLAQHWANGTAHAGGSLKISTCTIGGTDQVGWTNIIFIAGLVLSLRFGFDLELATIISQNVCQRRRKTWRAWPWLRPP</sequence>
<feature type="region of interest" description="Disordered" evidence="1">
    <location>
        <begin position="1"/>
        <end position="27"/>
    </location>
</feature>
<keyword evidence="2" id="KW-0812">Transmembrane</keyword>
<comment type="caution">
    <text evidence="3">The sequence shown here is derived from an EMBL/GenBank/DDBJ whole genome shotgun (WGS) entry which is preliminary data.</text>
</comment>
<reference evidence="3 4" key="1">
    <citation type="submission" date="2019-07" db="EMBL/GenBank/DDBJ databases">
        <title>Genomics analysis of Aphanomyces spp. identifies a new class of oomycete effector associated with host adaptation.</title>
        <authorList>
            <person name="Gaulin E."/>
        </authorList>
    </citation>
    <scope>NUCLEOTIDE SEQUENCE [LARGE SCALE GENOMIC DNA]</scope>
    <source>
        <strain evidence="3 4">ATCC 201684</strain>
    </source>
</reference>
<evidence type="ECO:0000256" key="1">
    <source>
        <dbReference type="SAM" id="MobiDB-lite"/>
    </source>
</evidence>
<keyword evidence="2" id="KW-0472">Membrane</keyword>
<dbReference type="Proteomes" id="UP000481153">
    <property type="component" value="Unassembled WGS sequence"/>
</dbReference>
<evidence type="ECO:0000256" key="2">
    <source>
        <dbReference type="SAM" id="Phobius"/>
    </source>
</evidence>